<dbReference type="InterPro" id="IPR005801">
    <property type="entry name" value="ADC_synthase"/>
</dbReference>
<dbReference type="EC" id="4.1.3.38" evidence="2"/>
<dbReference type="PANTHER" id="PTHR11236">
    <property type="entry name" value="AMINOBENZOATE/ANTHRANILATE SYNTHASE"/>
    <property type="match status" value="1"/>
</dbReference>
<feature type="domain" description="Chorismate-utilising enzyme C-terminal" evidence="1">
    <location>
        <begin position="116"/>
        <end position="369"/>
    </location>
</feature>
<reference evidence="2 3" key="1">
    <citation type="submission" date="2020-07" db="EMBL/GenBank/DDBJ databases">
        <title>Sequencing the genomes of 1000 actinobacteria strains.</title>
        <authorList>
            <person name="Klenk H.-P."/>
        </authorList>
    </citation>
    <scope>NUCLEOTIDE SEQUENCE [LARGE SCALE GENOMIC DNA]</scope>
    <source>
        <strain evidence="2 3">DSM 104006</strain>
    </source>
</reference>
<evidence type="ECO:0000313" key="3">
    <source>
        <dbReference type="Proteomes" id="UP000549616"/>
    </source>
</evidence>
<protein>
    <submittedName>
        <fullName evidence="2">Para-aminobenzoate synthetase/4-amino-4-deoxychorismate lyase</fullName>
        <ecNumber evidence="2">2.6.1.85</ecNumber>
        <ecNumber evidence="2">4.1.3.38</ecNumber>
    </submittedName>
</protein>
<dbReference type="NCBIfam" id="TIGR00553">
    <property type="entry name" value="pabB"/>
    <property type="match status" value="1"/>
</dbReference>
<keyword evidence="2" id="KW-0456">Lyase</keyword>
<dbReference type="InterPro" id="IPR005802">
    <property type="entry name" value="ADC_synth_comp_1"/>
</dbReference>
<gene>
    <name evidence="2" type="ORF">HNR02_006396</name>
</gene>
<dbReference type="GO" id="GO:0000162">
    <property type="term" value="P:L-tryptophan biosynthetic process"/>
    <property type="evidence" value="ECO:0007669"/>
    <property type="project" value="TreeGrafter"/>
</dbReference>
<dbReference type="Gene3D" id="3.60.120.10">
    <property type="entry name" value="Anthranilate synthase"/>
    <property type="match status" value="1"/>
</dbReference>
<dbReference type="GO" id="GO:0008696">
    <property type="term" value="F:4-amino-4-deoxychorismate lyase activity"/>
    <property type="evidence" value="ECO:0007669"/>
    <property type="project" value="UniProtKB-EC"/>
</dbReference>
<dbReference type="Pfam" id="PF00425">
    <property type="entry name" value="Chorismate_bind"/>
    <property type="match status" value="1"/>
</dbReference>
<dbReference type="PANTHER" id="PTHR11236:SF50">
    <property type="entry name" value="AMINODEOXYCHORISMATE SYNTHASE COMPONENT 1"/>
    <property type="match status" value="1"/>
</dbReference>
<dbReference type="EC" id="2.6.1.85" evidence="2"/>
<dbReference type="GO" id="GO:0046820">
    <property type="term" value="F:4-amino-4-deoxychorismate synthase activity"/>
    <property type="evidence" value="ECO:0007669"/>
    <property type="project" value="UniProtKB-EC"/>
</dbReference>
<evidence type="ECO:0000313" key="2">
    <source>
        <dbReference type="EMBL" id="NYI93021.1"/>
    </source>
</evidence>
<proteinExistence type="predicted"/>
<dbReference type="EMBL" id="JACCFK010000002">
    <property type="protein sequence ID" value="NYI93021.1"/>
    <property type="molecule type" value="Genomic_DNA"/>
</dbReference>
<dbReference type="AlphaFoldDB" id="A0A853BED5"/>
<dbReference type="RefSeq" id="WP_179777265.1">
    <property type="nucleotide sequence ID" value="NZ_JACCFK010000002.1"/>
</dbReference>
<evidence type="ECO:0000259" key="1">
    <source>
        <dbReference type="Pfam" id="PF00425"/>
    </source>
</evidence>
<keyword evidence="2" id="KW-0808">Transferase</keyword>
<accession>A0A853BED5</accession>
<dbReference type="InterPro" id="IPR015890">
    <property type="entry name" value="Chorismate_C"/>
</dbReference>
<dbReference type="GO" id="GO:0009396">
    <property type="term" value="P:folic acid-containing compound biosynthetic process"/>
    <property type="evidence" value="ECO:0007669"/>
    <property type="project" value="InterPro"/>
</dbReference>
<name>A0A853BED5_9PSEU</name>
<dbReference type="SUPFAM" id="SSF56322">
    <property type="entry name" value="ADC synthase"/>
    <property type="match status" value="1"/>
</dbReference>
<keyword evidence="3" id="KW-1185">Reference proteome</keyword>
<dbReference type="Proteomes" id="UP000549616">
    <property type="component" value="Unassembled WGS sequence"/>
</dbReference>
<organism evidence="2 3">
    <name type="scientific">Amycolatopsis endophytica</name>
    <dbReference type="NCBI Taxonomy" id="860233"/>
    <lineage>
        <taxon>Bacteria</taxon>
        <taxon>Bacillati</taxon>
        <taxon>Actinomycetota</taxon>
        <taxon>Actinomycetes</taxon>
        <taxon>Pseudonocardiales</taxon>
        <taxon>Pseudonocardiaceae</taxon>
        <taxon>Amycolatopsis</taxon>
    </lineage>
</organism>
<comment type="caution">
    <text evidence="2">The sequence shown here is derived from an EMBL/GenBank/DDBJ whole genome shotgun (WGS) entry which is preliminary data.</text>
</comment>
<sequence length="380" mass="41074">MRPHDISARFDDLHAGVAVAFPEFAYDLVAQRPSEVGPVLAEVERATARGWWAFGFVSYEAAAGFGLPAVDPVPGLPLAWFGVSAGPARVPLVPTAFAARPGRYQVDWRPEWTADVHRARVETVRKWIEAGETYQTNLTTRLTTNFAGDPSALYADLALAQRGAHNAYLDLGRFVIASASPELFFDLRDRDLLMRPMKGTAPRGATPAADAENLRRLCASEKERAENVMIVDLVRNDVSRIAETGSVRVTSLCAPEKYETLHTLTSDVRARLRPGVTVPEVFRALFPCGSVTGAPKERTMELITAVEDGPRGVYCGAVGVVAPGGRARFNVAIRTVLVDRDTGIAVYGSGGGITWGSRPAAEYAELRVKAAVLGSIRGER</sequence>
<keyword evidence="2" id="KW-0032">Aminotransferase</keyword>
<dbReference type="InterPro" id="IPR019999">
    <property type="entry name" value="Anth_synth_I-like"/>
</dbReference>
<dbReference type="PRINTS" id="PR00095">
    <property type="entry name" value="ANTSNTHASEI"/>
</dbReference>